<evidence type="ECO:0000256" key="5">
    <source>
        <dbReference type="ARBA" id="ARBA00022679"/>
    </source>
</evidence>
<accession>A0A087VSX8</accession>
<evidence type="ECO:0000256" key="12">
    <source>
        <dbReference type="SAM" id="SignalP"/>
    </source>
</evidence>
<keyword evidence="5" id="KW-0808">Transferase</keyword>
<dbReference type="InterPro" id="IPR015168">
    <property type="entry name" value="SsuA/THI5"/>
</dbReference>
<keyword evidence="15" id="KW-1185">Reference proteome</keyword>
<dbReference type="GO" id="GO:0016740">
    <property type="term" value="F:transferase activity"/>
    <property type="evidence" value="ECO:0007669"/>
    <property type="project" value="UniProtKB-KW"/>
</dbReference>
<evidence type="ECO:0000256" key="10">
    <source>
        <dbReference type="ARBA" id="ARBA00033171"/>
    </source>
</evidence>
<dbReference type="KEGG" id="bii:BINDI_0176"/>
<keyword evidence="7" id="KW-0663">Pyridoxal phosphate</keyword>
<dbReference type="HOGENOM" id="CLU_028871_6_1_11"/>
<dbReference type="EMBL" id="CP006018">
    <property type="protein sequence ID" value="AIC91462.1"/>
    <property type="molecule type" value="Genomic_DNA"/>
</dbReference>
<feature type="chain" id="PRO_5039097540" description="Thiamine pyrimidine synthase" evidence="12">
    <location>
        <begin position="32"/>
        <end position="363"/>
    </location>
</feature>
<evidence type="ECO:0000256" key="3">
    <source>
        <dbReference type="ARBA" id="ARBA00009406"/>
    </source>
</evidence>
<feature type="domain" description="SsuA/THI5-like" evidence="13">
    <location>
        <begin position="57"/>
        <end position="272"/>
    </location>
</feature>
<protein>
    <recommendedName>
        <fullName evidence="10">Thiamine pyrimidine synthase</fullName>
    </recommendedName>
</protein>
<dbReference type="AlphaFoldDB" id="A0A087VSX8"/>
<evidence type="ECO:0000313" key="14">
    <source>
        <dbReference type="EMBL" id="AIC91462.1"/>
    </source>
</evidence>
<evidence type="ECO:0000256" key="1">
    <source>
        <dbReference type="ARBA" id="ARBA00003469"/>
    </source>
</evidence>
<sequence length="363" mass="39149">MAGAAQARGPHGLAFRLAALTSAAVMGLSLAGCGAGNQAEGADDDSHISFMLDWTPNTNHVGIYAARHLGYFKDAGIEVKILPTAQAGAETSVQNKVADVGFSKLSNLATFNSQGSSLKQVFNLGQHSVARWCSLASRTDIQTPKDFDGKTFVSFGSAEQTAVVQQMIRHAGGNGDFKRVTSGTNTFATLTSGKGDFAGFYANWEGVESEIEGPALHCFTQSDWGVPGNPDQLGFVVRDSWLDQPGHRKALQKFITASMRGYDYSLAHPDEAAEILVQETKGSNIDPELASKSMESIVKEGYWLETPGQKTISGMIDMDDAQSYLDFQFKAGTYKDARKGNPDKAPQAIDLWTDEFVKEARKQ</sequence>
<dbReference type="PANTHER" id="PTHR31528:SF1">
    <property type="entry name" value="4-AMINO-5-HYDROXYMETHYL-2-METHYLPYRIMIDINE PHOSPHATE SYNTHASE THI11-RELATED"/>
    <property type="match status" value="1"/>
</dbReference>
<reference evidence="14 15" key="1">
    <citation type="journal article" date="2014" name="Appl. Environ. Microbiol.">
        <title>Genomic encyclopedia of type strains of the genus Bifidobacterium.</title>
        <authorList>
            <person name="Milani C."/>
            <person name="Lugli G.A."/>
            <person name="Duranti S."/>
            <person name="Turroni F."/>
            <person name="Bottacini F."/>
            <person name="Mangifesta M."/>
            <person name="Sanchez B."/>
            <person name="Viappiani A."/>
            <person name="Mancabelli L."/>
            <person name="Taminiau B."/>
            <person name="Delcenserie V."/>
            <person name="Barrangou R."/>
            <person name="Margolles A."/>
            <person name="van Sinderen D."/>
            <person name="Ventura M."/>
        </authorList>
    </citation>
    <scope>NUCLEOTIDE SEQUENCE [LARGE SCALE GENOMIC DNA]</scope>
    <source>
        <strain evidence="14 15">LMG 11587</strain>
    </source>
</reference>
<dbReference type="Proteomes" id="UP000028569">
    <property type="component" value="Chromosome"/>
</dbReference>
<evidence type="ECO:0000256" key="7">
    <source>
        <dbReference type="ARBA" id="ARBA00022898"/>
    </source>
</evidence>
<comment type="subunit">
    <text evidence="4">Homodimer.</text>
</comment>
<dbReference type="GO" id="GO:0009228">
    <property type="term" value="P:thiamine biosynthetic process"/>
    <property type="evidence" value="ECO:0007669"/>
    <property type="project" value="UniProtKB-KW"/>
</dbReference>
<organism evidence="14 15">
    <name type="scientific">Bifidobacterium [indicum] DSM 20214 = LMG 11587</name>
    <dbReference type="NCBI Taxonomy" id="1341694"/>
    <lineage>
        <taxon>Bacteria</taxon>
        <taxon>Bacillati</taxon>
        <taxon>Actinomycetota</taxon>
        <taxon>Actinomycetes</taxon>
        <taxon>Bifidobacteriales</taxon>
        <taxon>Bifidobacteriaceae</taxon>
        <taxon>Bifidobacterium</taxon>
    </lineage>
</organism>
<keyword evidence="8" id="KW-0784">Thiamine biosynthesis</keyword>
<evidence type="ECO:0000256" key="6">
    <source>
        <dbReference type="ARBA" id="ARBA00022723"/>
    </source>
</evidence>
<evidence type="ECO:0000256" key="2">
    <source>
        <dbReference type="ARBA" id="ARBA00004948"/>
    </source>
</evidence>
<keyword evidence="12" id="KW-0732">Signal</keyword>
<evidence type="ECO:0000256" key="11">
    <source>
        <dbReference type="ARBA" id="ARBA00048179"/>
    </source>
</evidence>
<dbReference type="SUPFAM" id="SSF53850">
    <property type="entry name" value="Periplasmic binding protein-like II"/>
    <property type="match status" value="1"/>
</dbReference>
<gene>
    <name evidence="14" type="ORF">BINDI_0176</name>
</gene>
<evidence type="ECO:0000313" key="15">
    <source>
        <dbReference type="Proteomes" id="UP000028569"/>
    </source>
</evidence>
<dbReference type="Gene3D" id="3.40.190.10">
    <property type="entry name" value="Periplasmic binding protein-like II"/>
    <property type="match status" value="2"/>
</dbReference>
<dbReference type="InterPro" id="IPR027939">
    <property type="entry name" value="NMT1/THI5"/>
</dbReference>
<comment type="similarity">
    <text evidence="3">Belongs to the NMT1/THI5 family.</text>
</comment>
<evidence type="ECO:0000259" key="13">
    <source>
        <dbReference type="Pfam" id="PF09084"/>
    </source>
</evidence>
<keyword evidence="9" id="KW-0408">Iron</keyword>
<name>A0A087VSX8_9BIFI</name>
<evidence type="ECO:0000256" key="9">
    <source>
        <dbReference type="ARBA" id="ARBA00023004"/>
    </source>
</evidence>
<comment type="pathway">
    <text evidence="2">Cofactor biosynthesis; thiamine diphosphate biosynthesis.</text>
</comment>
<dbReference type="PANTHER" id="PTHR31528">
    <property type="entry name" value="4-AMINO-5-HYDROXYMETHYL-2-METHYLPYRIMIDINE PHOSPHATE SYNTHASE THI11-RELATED"/>
    <property type="match status" value="1"/>
</dbReference>
<evidence type="ECO:0000256" key="4">
    <source>
        <dbReference type="ARBA" id="ARBA00011738"/>
    </source>
</evidence>
<proteinExistence type="inferred from homology"/>
<dbReference type="Pfam" id="PF09084">
    <property type="entry name" value="NMT1"/>
    <property type="match status" value="1"/>
</dbReference>
<dbReference type="GO" id="GO:0046872">
    <property type="term" value="F:metal ion binding"/>
    <property type="evidence" value="ECO:0007669"/>
    <property type="project" value="UniProtKB-KW"/>
</dbReference>
<evidence type="ECO:0000256" key="8">
    <source>
        <dbReference type="ARBA" id="ARBA00022977"/>
    </source>
</evidence>
<comment type="catalytic activity">
    <reaction evidence="11">
        <text>N(6)-(pyridoxal phosphate)-L-lysyl-[4-amino-5-hydroxymethyl-2-methylpyrimidine phosphate synthase] + L-histidyl-[4-amino-5-hydroxymethyl-2-methylpyrimidine phosphate synthase] + 2 Fe(3+) + 4 H2O = L-lysyl-[4-amino-5-hydroxymethyl-2-methylpyrimidine phosphate synthase] + (2S)-2-amino-5-hydroxy-4-oxopentanoyl-[4-amino-5-hydroxymethyl-2-methylpyrimidine phosphate synthase] + 4-amino-2-methyl-5-(phosphooxymethyl)pyrimidine + 3-oxopropanoate + 2 Fe(2+) + 2 H(+)</text>
        <dbReference type="Rhea" id="RHEA:65756"/>
        <dbReference type="Rhea" id="RHEA-COMP:16892"/>
        <dbReference type="Rhea" id="RHEA-COMP:16893"/>
        <dbReference type="Rhea" id="RHEA-COMP:16894"/>
        <dbReference type="Rhea" id="RHEA-COMP:16895"/>
        <dbReference type="ChEBI" id="CHEBI:15377"/>
        <dbReference type="ChEBI" id="CHEBI:15378"/>
        <dbReference type="ChEBI" id="CHEBI:29033"/>
        <dbReference type="ChEBI" id="CHEBI:29034"/>
        <dbReference type="ChEBI" id="CHEBI:29969"/>
        <dbReference type="ChEBI" id="CHEBI:29979"/>
        <dbReference type="ChEBI" id="CHEBI:33190"/>
        <dbReference type="ChEBI" id="CHEBI:58354"/>
        <dbReference type="ChEBI" id="CHEBI:143915"/>
        <dbReference type="ChEBI" id="CHEBI:157692"/>
    </reaction>
    <physiologicalReaction direction="left-to-right" evidence="11">
        <dbReference type="Rhea" id="RHEA:65757"/>
    </physiologicalReaction>
</comment>
<comment type="function">
    <text evidence="1">Responsible for the formation of the pyrimidine heterocycle in the thiamine biosynthesis pathway. Catalyzes the formation of hydroxymethylpyrimidine phosphate (HMP-P) from histidine and pyridoxal phosphate (PLP). The protein uses PLP and the active site histidine to form HMP-P, generating an inactive enzyme. The enzyme can only undergo a single turnover, which suggests it is a suicide enzyme.</text>
</comment>
<feature type="signal peptide" evidence="12">
    <location>
        <begin position="1"/>
        <end position="31"/>
    </location>
</feature>
<keyword evidence="6" id="KW-0479">Metal-binding</keyword>